<feature type="region of interest" description="Disordered" evidence="1">
    <location>
        <begin position="165"/>
        <end position="207"/>
    </location>
</feature>
<dbReference type="Proteomes" id="UP000049855">
    <property type="component" value="Unassembled WGS sequence"/>
</dbReference>
<evidence type="ECO:0000256" key="1">
    <source>
        <dbReference type="SAM" id="MobiDB-lite"/>
    </source>
</evidence>
<keyword evidence="4" id="KW-1185">Reference proteome</keyword>
<protein>
    <submittedName>
        <fullName evidence="3">Predicted transcriptional regulators</fullName>
    </submittedName>
</protein>
<evidence type="ECO:0000313" key="3">
    <source>
        <dbReference type="EMBL" id="CQR70325.1"/>
    </source>
</evidence>
<keyword evidence="2" id="KW-0732">Signal</keyword>
<accession>A0A0U1KST2</accession>
<dbReference type="EMBL" id="CTRP01000003">
    <property type="protein sequence ID" value="CQR70325.1"/>
    <property type="molecule type" value="Genomic_DNA"/>
</dbReference>
<feature type="compositionally biased region" description="Low complexity" evidence="1">
    <location>
        <begin position="177"/>
        <end position="206"/>
    </location>
</feature>
<sequence>MKIFKKHVFIMLFAYVLTVLFVPAVFAQAGDADAGQKPFNFISATFNGITNLQGATNVILNPQIVMEFDKNLVDDAVWINNKNGFSLRSEDDENVAINVTRVDPKVDFNQRQKVFIHPIQALKAGTTYYLKASPNLLAKNGNSTLGATTAGQGITISFKTLGQAAPKPVDASEQGGTDSANTNTDTNTDTNTNTNTNTTTNSTTNDPVSTLTKATTLLNRTSTLLQSILLLMNSVGQFKLPLG</sequence>
<feature type="signal peptide" evidence="2">
    <location>
        <begin position="1"/>
        <end position="29"/>
    </location>
</feature>
<dbReference type="RefSeq" id="WP_021169062.1">
    <property type="nucleotide sequence ID" value="NZ_CTRP01000003.1"/>
</dbReference>
<organism evidence="3 4">
    <name type="scientific">Sporomusa ovata</name>
    <dbReference type="NCBI Taxonomy" id="2378"/>
    <lineage>
        <taxon>Bacteria</taxon>
        <taxon>Bacillati</taxon>
        <taxon>Bacillota</taxon>
        <taxon>Negativicutes</taxon>
        <taxon>Selenomonadales</taxon>
        <taxon>Sporomusaceae</taxon>
        <taxon>Sporomusa</taxon>
    </lineage>
</organism>
<gene>
    <name evidence="3" type="ORF">SpAn4DRAFT_1294</name>
</gene>
<reference evidence="4" key="1">
    <citation type="submission" date="2015-03" db="EMBL/GenBank/DDBJ databases">
        <authorList>
            <person name="Nijsse Bart"/>
        </authorList>
    </citation>
    <scope>NUCLEOTIDE SEQUENCE [LARGE SCALE GENOMIC DNA]</scope>
</reference>
<proteinExistence type="predicted"/>
<evidence type="ECO:0000256" key="2">
    <source>
        <dbReference type="SAM" id="SignalP"/>
    </source>
</evidence>
<evidence type="ECO:0000313" key="4">
    <source>
        <dbReference type="Proteomes" id="UP000049855"/>
    </source>
</evidence>
<feature type="chain" id="PRO_5006710501" evidence="2">
    <location>
        <begin position="30"/>
        <end position="243"/>
    </location>
</feature>
<name>A0A0U1KST2_9FIRM</name>
<dbReference type="AlphaFoldDB" id="A0A0U1KST2"/>